<dbReference type="RefSeq" id="XP_013893303.1">
    <property type="nucleotide sequence ID" value="XM_014037849.1"/>
</dbReference>
<name>A0A0D2KEM1_9CHLO</name>
<dbReference type="GeneID" id="25731164"/>
<feature type="compositionally biased region" description="Basic residues" evidence="1">
    <location>
        <begin position="21"/>
        <end position="30"/>
    </location>
</feature>
<keyword evidence="3" id="KW-1185">Reference proteome</keyword>
<sequence>AARVQRVRDGQGGVSAQVGQRHVRVARQRRALPQPAAGGGGAVDGAAGGA</sequence>
<organism evidence="2 3">
    <name type="scientific">Monoraphidium neglectum</name>
    <dbReference type="NCBI Taxonomy" id="145388"/>
    <lineage>
        <taxon>Eukaryota</taxon>
        <taxon>Viridiplantae</taxon>
        <taxon>Chlorophyta</taxon>
        <taxon>core chlorophytes</taxon>
        <taxon>Chlorophyceae</taxon>
        <taxon>CS clade</taxon>
        <taxon>Sphaeropleales</taxon>
        <taxon>Selenastraceae</taxon>
        <taxon>Monoraphidium</taxon>
    </lineage>
</organism>
<evidence type="ECO:0000313" key="3">
    <source>
        <dbReference type="Proteomes" id="UP000054498"/>
    </source>
</evidence>
<dbReference type="KEGG" id="mng:MNEG_13678"/>
<protein>
    <submittedName>
        <fullName evidence="2">Uncharacterized protein</fullName>
    </submittedName>
</protein>
<accession>A0A0D2KEM1</accession>
<gene>
    <name evidence="2" type="ORF">MNEG_13678</name>
</gene>
<dbReference type="Proteomes" id="UP000054498">
    <property type="component" value="Unassembled WGS sequence"/>
</dbReference>
<reference evidence="2 3" key="1">
    <citation type="journal article" date="2013" name="BMC Genomics">
        <title>Reconstruction of the lipid metabolism for the microalga Monoraphidium neglectum from its genome sequence reveals characteristics suitable for biofuel production.</title>
        <authorList>
            <person name="Bogen C."/>
            <person name="Al-Dilaimi A."/>
            <person name="Albersmeier A."/>
            <person name="Wichmann J."/>
            <person name="Grundmann M."/>
            <person name="Rupp O."/>
            <person name="Lauersen K.J."/>
            <person name="Blifernez-Klassen O."/>
            <person name="Kalinowski J."/>
            <person name="Goesmann A."/>
            <person name="Mussgnug J.H."/>
            <person name="Kruse O."/>
        </authorList>
    </citation>
    <scope>NUCLEOTIDE SEQUENCE [LARGE SCALE GENOMIC DNA]</scope>
    <source>
        <strain evidence="2 3">SAG 48.87</strain>
    </source>
</reference>
<evidence type="ECO:0000256" key="1">
    <source>
        <dbReference type="SAM" id="MobiDB-lite"/>
    </source>
</evidence>
<evidence type="ECO:0000313" key="2">
    <source>
        <dbReference type="EMBL" id="KIY94283.1"/>
    </source>
</evidence>
<dbReference type="AlphaFoldDB" id="A0A0D2KEM1"/>
<dbReference type="EMBL" id="KK104196">
    <property type="protein sequence ID" value="KIY94283.1"/>
    <property type="molecule type" value="Genomic_DNA"/>
</dbReference>
<proteinExistence type="predicted"/>
<feature type="region of interest" description="Disordered" evidence="1">
    <location>
        <begin position="1"/>
        <end position="50"/>
    </location>
</feature>
<feature type="compositionally biased region" description="Gly residues" evidence="1">
    <location>
        <begin position="37"/>
        <end position="50"/>
    </location>
</feature>
<feature type="non-terminal residue" evidence="2">
    <location>
        <position position="1"/>
    </location>
</feature>